<dbReference type="PANTHER" id="PTHR11705">
    <property type="entry name" value="PROTEASE FAMILY M14 CARBOXYPEPTIDASE A,B"/>
    <property type="match status" value="1"/>
</dbReference>
<evidence type="ECO:0000259" key="11">
    <source>
        <dbReference type="PROSITE" id="PS52035"/>
    </source>
</evidence>
<proteinExistence type="inferred from homology"/>
<dbReference type="EMBL" id="AMQM01002209">
    <property type="status" value="NOT_ANNOTATED_CDS"/>
    <property type="molecule type" value="Genomic_DNA"/>
</dbReference>
<sequence>DRPVIFIDAGFHAREWIAPVTAINFISKLVNTSDPVMNFLTLQYEFYILPLANPDGYEYSWIKDRLWRKTRSRYDDSTICLGTDLNRNWDFFWAGEGTSKNVCRENYCGPNAFSEPEARAIASFILSKSANMIVYLSFHSYGQLFLAPWGYTTKVPADFYDMVSLQRTEAIEAIRKTTGAKYNVGSTGRILYLASGASDDWVKGVAGVKYSYTLELRDTGTHGFLLPESEIQETALE</sequence>
<accession>T1EGW9</accession>
<dbReference type="InParanoid" id="T1EGW9"/>
<keyword evidence="9" id="KW-0482">Metalloprotease</keyword>
<dbReference type="KEGG" id="hro:HELRODRAFT_123115"/>
<reference evidence="12 14" key="2">
    <citation type="journal article" date="2013" name="Nature">
        <title>Insights into bilaterian evolution from three spiralian genomes.</title>
        <authorList>
            <person name="Simakov O."/>
            <person name="Marletaz F."/>
            <person name="Cho S.J."/>
            <person name="Edsinger-Gonzales E."/>
            <person name="Havlak P."/>
            <person name="Hellsten U."/>
            <person name="Kuo D.H."/>
            <person name="Larsson T."/>
            <person name="Lv J."/>
            <person name="Arendt D."/>
            <person name="Savage R."/>
            <person name="Osoegawa K."/>
            <person name="de Jong P."/>
            <person name="Grimwood J."/>
            <person name="Chapman J.A."/>
            <person name="Shapiro H."/>
            <person name="Aerts A."/>
            <person name="Otillar R.P."/>
            <person name="Terry A.Y."/>
            <person name="Boore J.L."/>
            <person name="Grigoriev I.V."/>
            <person name="Lindberg D.R."/>
            <person name="Seaver E.C."/>
            <person name="Weisblat D.A."/>
            <person name="Putnam N.H."/>
            <person name="Rokhsar D.S."/>
        </authorList>
    </citation>
    <scope>NUCLEOTIDE SEQUENCE</scope>
</reference>
<dbReference type="FunFam" id="3.40.630.10:FF:000084">
    <property type="entry name" value="Carboxypeptidase B2"/>
    <property type="match status" value="1"/>
</dbReference>
<keyword evidence="5" id="KW-0479">Metal-binding</keyword>
<comment type="similarity">
    <text evidence="2 10">Belongs to the peptidase M14 family.</text>
</comment>
<evidence type="ECO:0000256" key="3">
    <source>
        <dbReference type="ARBA" id="ARBA00022645"/>
    </source>
</evidence>
<dbReference type="InterPro" id="IPR057246">
    <property type="entry name" value="CARBOXYPEPT_ZN_1"/>
</dbReference>
<dbReference type="RefSeq" id="XP_009031242.1">
    <property type="nucleotide sequence ID" value="XM_009032994.1"/>
</dbReference>
<evidence type="ECO:0000256" key="1">
    <source>
        <dbReference type="ARBA" id="ARBA00001947"/>
    </source>
</evidence>
<evidence type="ECO:0000256" key="4">
    <source>
        <dbReference type="ARBA" id="ARBA00022670"/>
    </source>
</evidence>
<dbReference type="PROSITE" id="PS00132">
    <property type="entry name" value="CARBOXYPEPT_ZN_1"/>
    <property type="match status" value="1"/>
</dbReference>
<evidence type="ECO:0000256" key="6">
    <source>
        <dbReference type="ARBA" id="ARBA00022729"/>
    </source>
</evidence>
<reference evidence="14" key="1">
    <citation type="submission" date="2012-12" db="EMBL/GenBank/DDBJ databases">
        <authorList>
            <person name="Hellsten U."/>
            <person name="Grimwood J."/>
            <person name="Chapman J.A."/>
            <person name="Shapiro H."/>
            <person name="Aerts A."/>
            <person name="Otillar R.P."/>
            <person name="Terry A.Y."/>
            <person name="Boore J.L."/>
            <person name="Simakov O."/>
            <person name="Marletaz F."/>
            <person name="Cho S.-J."/>
            <person name="Edsinger-Gonzales E."/>
            <person name="Havlak P."/>
            <person name="Kuo D.-H."/>
            <person name="Larsson T."/>
            <person name="Lv J."/>
            <person name="Arendt D."/>
            <person name="Savage R."/>
            <person name="Osoegawa K."/>
            <person name="de Jong P."/>
            <person name="Lindberg D.R."/>
            <person name="Seaver E.C."/>
            <person name="Weisblat D.A."/>
            <person name="Putnam N.H."/>
            <person name="Grigoriev I.V."/>
            <person name="Rokhsar D.S."/>
        </authorList>
    </citation>
    <scope>NUCLEOTIDE SEQUENCE</scope>
</reference>
<keyword evidence="8" id="KW-0862">Zinc</keyword>
<organism evidence="13 14">
    <name type="scientific">Helobdella robusta</name>
    <name type="common">Californian leech</name>
    <dbReference type="NCBI Taxonomy" id="6412"/>
    <lineage>
        <taxon>Eukaryota</taxon>
        <taxon>Metazoa</taxon>
        <taxon>Spiralia</taxon>
        <taxon>Lophotrochozoa</taxon>
        <taxon>Annelida</taxon>
        <taxon>Clitellata</taxon>
        <taxon>Hirudinea</taxon>
        <taxon>Rhynchobdellida</taxon>
        <taxon>Glossiphoniidae</taxon>
        <taxon>Helobdella</taxon>
    </lineage>
</organism>
<dbReference type="GO" id="GO:0004181">
    <property type="term" value="F:metallocarboxypeptidase activity"/>
    <property type="evidence" value="ECO:0007669"/>
    <property type="project" value="InterPro"/>
</dbReference>
<evidence type="ECO:0000313" key="14">
    <source>
        <dbReference type="Proteomes" id="UP000015101"/>
    </source>
</evidence>
<dbReference type="AlphaFoldDB" id="T1EGW9"/>
<dbReference type="InterPro" id="IPR000834">
    <property type="entry name" value="Peptidase_M14"/>
</dbReference>
<dbReference type="SUPFAM" id="SSF53187">
    <property type="entry name" value="Zn-dependent exopeptidases"/>
    <property type="match status" value="1"/>
</dbReference>
<dbReference type="SMART" id="SM00631">
    <property type="entry name" value="Zn_pept"/>
    <property type="match status" value="1"/>
</dbReference>
<dbReference type="PROSITE" id="PS52035">
    <property type="entry name" value="PEPTIDASE_M14"/>
    <property type="match status" value="1"/>
</dbReference>
<evidence type="ECO:0000256" key="8">
    <source>
        <dbReference type="ARBA" id="ARBA00022833"/>
    </source>
</evidence>
<dbReference type="PANTHER" id="PTHR11705:SF91">
    <property type="entry name" value="FI01817P-RELATED"/>
    <property type="match status" value="1"/>
</dbReference>
<evidence type="ECO:0000256" key="2">
    <source>
        <dbReference type="ARBA" id="ARBA00005988"/>
    </source>
</evidence>
<dbReference type="eggNOG" id="KOG2650">
    <property type="taxonomic scope" value="Eukaryota"/>
</dbReference>
<dbReference type="CDD" id="cd03860">
    <property type="entry name" value="M14_CP_A-B_like"/>
    <property type="match status" value="1"/>
</dbReference>
<evidence type="ECO:0000256" key="10">
    <source>
        <dbReference type="PROSITE-ProRule" id="PRU01379"/>
    </source>
</evidence>
<dbReference type="GO" id="GO:0006508">
    <property type="term" value="P:proteolysis"/>
    <property type="evidence" value="ECO:0007669"/>
    <property type="project" value="UniProtKB-KW"/>
</dbReference>
<evidence type="ECO:0000256" key="7">
    <source>
        <dbReference type="ARBA" id="ARBA00022801"/>
    </source>
</evidence>
<dbReference type="Pfam" id="PF00246">
    <property type="entry name" value="Peptidase_M14"/>
    <property type="match status" value="1"/>
</dbReference>
<keyword evidence="3" id="KW-0121">Carboxypeptidase</keyword>
<evidence type="ECO:0000313" key="13">
    <source>
        <dbReference type="EnsemblMetazoa" id="HelroP123115"/>
    </source>
</evidence>
<dbReference type="OMA" id="VEHYYEF"/>
<reference evidence="13" key="3">
    <citation type="submission" date="2015-06" db="UniProtKB">
        <authorList>
            <consortium name="EnsemblMetazoa"/>
        </authorList>
    </citation>
    <scope>IDENTIFICATION</scope>
</reference>
<keyword evidence="4" id="KW-0645">Protease</keyword>
<evidence type="ECO:0000313" key="12">
    <source>
        <dbReference type="EMBL" id="ESN90282.1"/>
    </source>
</evidence>
<feature type="domain" description="Peptidase M14" evidence="11">
    <location>
        <begin position="1"/>
        <end position="237"/>
    </location>
</feature>
<dbReference type="EnsemblMetazoa" id="HelroT123115">
    <property type="protein sequence ID" value="HelroP123115"/>
    <property type="gene ID" value="HelroG123115"/>
</dbReference>
<dbReference type="OrthoDB" id="3626597at2759"/>
<keyword evidence="14" id="KW-1185">Reference proteome</keyword>
<comment type="cofactor">
    <cofactor evidence="1">
        <name>Zn(2+)</name>
        <dbReference type="ChEBI" id="CHEBI:29105"/>
    </cofactor>
</comment>
<dbReference type="EMBL" id="KB097753">
    <property type="protein sequence ID" value="ESN90282.1"/>
    <property type="molecule type" value="Genomic_DNA"/>
</dbReference>
<dbReference type="PRINTS" id="PR00765">
    <property type="entry name" value="CRBOXYPTASEA"/>
</dbReference>
<evidence type="ECO:0000256" key="5">
    <source>
        <dbReference type="ARBA" id="ARBA00022723"/>
    </source>
</evidence>
<name>T1EGW9_HELRO</name>
<dbReference type="Gene3D" id="3.40.630.10">
    <property type="entry name" value="Zn peptidases"/>
    <property type="match status" value="1"/>
</dbReference>
<gene>
    <name evidence="13" type="primary">20195819</name>
    <name evidence="12" type="ORF">HELRODRAFT_123115</name>
</gene>
<keyword evidence="7" id="KW-0378">Hydrolase</keyword>
<protein>
    <recommendedName>
        <fullName evidence="11">Peptidase M14 domain-containing protein</fullName>
    </recommendedName>
</protein>
<feature type="active site" description="Proton donor/acceptor" evidence="10">
    <location>
        <position position="215"/>
    </location>
</feature>
<dbReference type="CTD" id="20195819"/>
<dbReference type="GeneID" id="20195819"/>
<dbReference type="GO" id="GO:0008270">
    <property type="term" value="F:zinc ion binding"/>
    <property type="evidence" value="ECO:0007669"/>
    <property type="project" value="InterPro"/>
</dbReference>
<evidence type="ECO:0000256" key="9">
    <source>
        <dbReference type="ARBA" id="ARBA00023049"/>
    </source>
</evidence>
<dbReference type="Proteomes" id="UP000015101">
    <property type="component" value="Unassembled WGS sequence"/>
</dbReference>
<dbReference type="HOGENOM" id="CLU_019326_4_2_1"/>
<keyword evidence="6" id="KW-0732">Signal</keyword>